<dbReference type="PANTHER" id="PTHR33133:SF1">
    <property type="entry name" value="EXPRESSED PROTEIN-RELATED"/>
    <property type="match status" value="1"/>
</dbReference>
<dbReference type="PANTHER" id="PTHR33133">
    <property type="entry name" value="OS08G0107100 PROTEIN-RELATED"/>
    <property type="match status" value="1"/>
</dbReference>
<evidence type="ECO:0008006" key="4">
    <source>
        <dbReference type="Google" id="ProtNLM"/>
    </source>
</evidence>
<reference evidence="2" key="1">
    <citation type="submission" date="2020-03" db="EMBL/GenBank/DDBJ databases">
        <title>A high-quality chromosome-level genome assembly of a woody plant with both climbing and erect habits, Rhamnella rubrinervis.</title>
        <authorList>
            <person name="Lu Z."/>
            <person name="Yang Y."/>
            <person name="Zhu X."/>
            <person name="Sun Y."/>
        </authorList>
    </citation>
    <scope>NUCLEOTIDE SEQUENCE</scope>
    <source>
        <strain evidence="2">BYM</strain>
        <tissue evidence="2">Leaf</tissue>
    </source>
</reference>
<keyword evidence="1" id="KW-1133">Transmembrane helix</keyword>
<dbReference type="AlphaFoldDB" id="A0A8K0HHG4"/>
<dbReference type="Proteomes" id="UP000796880">
    <property type="component" value="Unassembled WGS sequence"/>
</dbReference>
<feature type="transmembrane region" description="Helical" evidence="1">
    <location>
        <begin position="97"/>
        <end position="122"/>
    </location>
</feature>
<comment type="caution">
    <text evidence="2">The sequence shown here is derived from an EMBL/GenBank/DDBJ whole genome shotgun (WGS) entry which is preliminary data.</text>
</comment>
<sequence>MDFHHVLLGFVEIVKETYKIFSNNGKLIPFITLLFLLLHSIIFLSNFFAIRPFLKDLAVRLFSSLLAISSPTSTSSDFTKFFIVIKDDAGIIAGLEFIFLFSTSLASLFFAAATIIASAATFGGKALYLKDLLSKVWKSWKRAFVTVFYIALLDLGYSIFALSFMIPIVLIMGIEYINLATYITVIVASIFYGYLSIVWNLAIVVSVLEEKCGIESLGKAGRLVKGMKLEGFLLNLVFGIVYYSVFQFYRMINGNQSEAVIVIVALLYLDFLRLVKMFSTVAYTVLYCKCKKSHGEEIELQENFEYVKVPSTNAPLTAADIP</sequence>
<feature type="transmembrane region" description="Helical" evidence="1">
    <location>
        <begin position="261"/>
        <end position="286"/>
    </location>
</feature>
<feature type="transmembrane region" description="Helical" evidence="1">
    <location>
        <begin position="229"/>
        <end position="249"/>
    </location>
</feature>
<protein>
    <recommendedName>
        <fullName evidence="4">Transmembrane protein</fullName>
    </recommendedName>
</protein>
<feature type="transmembrane region" description="Helical" evidence="1">
    <location>
        <begin position="27"/>
        <end position="49"/>
    </location>
</feature>
<dbReference type="EMBL" id="VOIH02000002">
    <property type="protein sequence ID" value="KAF3452851.1"/>
    <property type="molecule type" value="Genomic_DNA"/>
</dbReference>
<keyword evidence="3" id="KW-1185">Reference proteome</keyword>
<dbReference type="OrthoDB" id="777403at2759"/>
<gene>
    <name evidence="2" type="ORF">FNV43_RR03284</name>
</gene>
<feature type="transmembrane region" description="Helical" evidence="1">
    <location>
        <begin position="61"/>
        <end position="85"/>
    </location>
</feature>
<evidence type="ECO:0000256" key="1">
    <source>
        <dbReference type="SAM" id="Phobius"/>
    </source>
</evidence>
<evidence type="ECO:0000313" key="2">
    <source>
        <dbReference type="EMBL" id="KAF3452851.1"/>
    </source>
</evidence>
<accession>A0A8K0HHG4</accession>
<feature type="transmembrane region" description="Helical" evidence="1">
    <location>
        <begin position="180"/>
        <end position="208"/>
    </location>
</feature>
<organism evidence="2 3">
    <name type="scientific">Rhamnella rubrinervis</name>
    <dbReference type="NCBI Taxonomy" id="2594499"/>
    <lineage>
        <taxon>Eukaryota</taxon>
        <taxon>Viridiplantae</taxon>
        <taxon>Streptophyta</taxon>
        <taxon>Embryophyta</taxon>
        <taxon>Tracheophyta</taxon>
        <taxon>Spermatophyta</taxon>
        <taxon>Magnoliopsida</taxon>
        <taxon>eudicotyledons</taxon>
        <taxon>Gunneridae</taxon>
        <taxon>Pentapetalae</taxon>
        <taxon>rosids</taxon>
        <taxon>fabids</taxon>
        <taxon>Rosales</taxon>
        <taxon>Rhamnaceae</taxon>
        <taxon>rhamnoid group</taxon>
        <taxon>Rhamneae</taxon>
        <taxon>Rhamnella</taxon>
    </lineage>
</organism>
<feature type="transmembrane region" description="Helical" evidence="1">
    <location>
        <begin position="143"/>
        <end position="174"/>
    </location>
</feature>
<keyword evidence="1" id="KW-0472">Membrane</keyword>
<name>A0A8K0HHG4_9ROSA</name>
<proteinExistence type="predicted"/>
<keyword evidence="1" id="KW-0812">Transmembrane</keyword>
<evidence type="ECO:0000313" key="3">
    <source>
        <dbReference type="Proteomes" id="UP000796880"/>
    </source>
</evidence>